<feature type="binding site" evidence="4">
    <location>
        <begin position="193"/>
        <end position="196"/>
    </location>
    <ligand>
        <name>GTP</name>
        <dbReference type="ChEBI" id="CHEBI:37565"/>
    </ligand>
</feature>
<dbReference type="Proteomes" id="UP000243579">
    <property type="component" value="Unassembled WGS sequence"/>
</dbReference>
<dbReference type="OrthoDB" id="2011769at2759"/>
<evidence type="ECO:0000256" key="6">
    <source>
        <dbReference type="RuleBase" id="RU003925"/>
    </source>
</evidence>
<name>A0A1V9Z8E8_ACHHY</name>
<dbReference type="SUPFAM" id="SSF52540">
    <property type="entry name" value="P-loop containing nucleoside triphosphate hydrolases"/>
    <property type="match status" value="2"/>
</dbReference>
<dbReference type="AlphaFoldDB" id="A0A1V9Z8E8"/>
<accession>A0A1V9Z8E8</accession>
<dbReference type="STRING" id="1202772.A0A1V9Z8E8"/>
<dbReference type="InterPro" id="IPR005225">
    <property type="entry name" value="Small_GTP-bd"/>
</dbReference>
<dbReference type="PROSITE" id="PS51417">
    <property type="entry name" value="ARF"/>
    <property type="match status" value="1"/>
</dbReference>
<sequence length="245" mass="27822">MGNMYAKIRSALDLFGGKRHRIIMLGLDAAGKTTILYRLKLGETHHTVPTIGFNVETFHSCKTKTNCARRFRQFFDHLQWRNTPRKIYMVGLSNAGKTSILYQYKFNEATSTVPTIGFNVESFNYRTMSFTAWDFSGREQLRPLWRYYFDDTAAVIFVVDSASTVLMQEAAEVLHGLLKVSELKDVPFLVYVNKQDIPTCMTVDEVAEALQLNNIISHDVHVQGCCAQTGDGLYDGLDWLCSAIH</sequence>
<dbReference type="GO" id="GO:0003924">
    <property type="term" value="F:GTPase activity"/>
    <property type="evidence" value="ECO:0007669"/>
    <property type="project" value="InterPro"/>
</dbReference>
<dbReference type="InterPro" id="IPR027417">
    <property type="entry name" value="P-loop_NTPase"/>
</dbReference>
<evidence type="ECO:0000256" key="4">
    <source>
        <dbReference type="PIRSR" id="PIRSR606689-1"/>
    </source>
</evidence>
<feature type="binding site" evidence="5">
    <location>
        <position position="115"/>
    </location>
    <ligand>
        <name>Mg(2+)</name>
        <dbReference type="ChEBI" id="CHEBI:18420"/>
    </ligand>
</feature>
<proteinExistence type="inferred from homology"/>
<reference evidence="7 8" key="1">
    <citation type="journal article" date="2014" name="Genome Biol. Evol.">
        <title>The secreted proteins of Achlya hypogyna and Thraustotheca clavata identify the ancestral oomycete secretome and reveal gene acquisitions by horizontal gene transfer.</title>
        <authorList>
            <person name="Misner I."/>
            <person name="Blouin N."/>
            <person name="Leonard G."/>
            <person name="Richards T.A."/>
            <person name="Lane C.E."/>
        </authorList>
    </citation>
    <scope>NUCLEOTIDE SEQUENCE [LARGE SCALE GENOMIC DNA]</scope>
    <source>
        <strain evidence="7 8">ATCC 48635</strain>
    </source>
</reference>
<dbReference type="Gene3D" id="3.40.50.300">
    <property type="entry name" value="P-loop containing nucleotide triphosphate hydrolases"/>
    <property type="match status" value="2"/>
</dbReference>
<feature type="binding site" evidence="4">
    <location>
        <position position="137"/>
    </location>
    <ligand>
        <name>GTP</name>
        <dbReference type="ChEBI" id="CHEBI:37565"/>
    </ligand>
</feature>
<dbReference type="NCBIfam" id="TIGR00231">
    <property type="entry name" value="small_GTP"/>
    <property type="match status" value="1"/>
</dbReference>
<evidence type="ECO:0000256" key="1">
    <source>
        <dbReference type="ARBA" id="ARBA00010290"/>
    </source>
</evidence>
<dbReference type="SMART" id="SM00177">
    <property type="entry name" value="ARF"/>
    <property type="match status" value="1"/>
</dbReference>
<evidence type="ECO:0000256" key="3">
    <source>
        <dbReference type="ARBA" id="ARBA00023134"/>
    </source>
</evidence>
<dbReference type="InterPro" id="IPR006689">
    <property type="entry name" value="Small_GTPase_ARF/SAR"/>
</dbReference>
<keyword evidence="5" id="KW-0479">Metal-binding</keyword>
<dbReference type="SMART" id="SM00178">
    <property type="entry name" value="SAR"/>
    <property type="match status" value="1"/>
</dbReference>
<organism evidence="7 8">
    <name type="scientific">Achlya hypogyna</name>
    <name type="common">Oomycete</name>
    <name type="synonym">Protoachlya hypogyna</name>
    <dbReference type="NCBI Taxonomy" id="1202772"/>
    <lineage>
        <taxon>Eukaryota</taxon>
        <taxon>Sar</taxon>
        <taxon>Stramenopiles</taxon>
        <taxon>Oomycota</taxon>
        <taxon>Saprolegniomycetes</taxon>
        <taxon>Saprolegniales</taxon>
        <taxon>Achlyaceae</taxon>
        <taxon>Achlya</taxon>
    </lineage>
</organism>
<evidence type="ECO:0000256" key="2">
    <source>
        <dbReference type="ARBA" id="ARBA00022741"/>
    </source>
</evidence>
<dbReference type="PANTHER" id="PTHR11711">
    <property type="entry name" value="ADP RIBOSYLATION FACTOR-RELATED"/>
    <property type="match status" value="1"/>
</dbReference>
<evidence type="ECO:0000313" key="8">
    <source>
        <dbReference type="Proteomes" id="UP000243579"/>
    </source>
</evidence>
<dbReference type="GO" id="GO:0030010">
    <property type="term" value="P:establishment of cell polarity"/>
    <property type="evidence" value="ECO:0007669"/>
    <property type="project" value="UniProtKB-ARBA"/>
</dbReference>
<feature type="binding site" evidence="5">
    <location>
        <position position="98"/>
    </location>
    <ligand>
        <name>Mg(2+)</name>
        <dbReference type="ChEBI" id="CHEBI:18420"/>
    </ligand>
</feature>
<protein>
    <submittedName>
        <fullName evidence="7">ADP-ribosylation factor family protein</fullName>
    </submittedName>
</protein>
<feature type="binding site" evidence="4">
    <location>
        <begin position="91"/>
        <end position="98"/>
    </location>
    <ligand>
        <name>GTP</name>
        <dbReference type="ChEBI" id="CHEBI:37565"/>
    </ligand>
</feature>
<dbReference type="Pfam" id="PF00025">
    <property type="entry name" value="Arf"/>
    <property type="match status" value="2"/>
</dbReference>
<comment type="caution">
    <text evidence="7">The sequence shown here is derived from an EMBL/GenBank/DDBJ whole genome shotgun (WGS) entry which is preliminary data.</text>
</comment>
<evidence type="ECO:0000256" key="5">
    <source>
        <dbReference type="PIRSR" id="PIRSR606689-2"/>
    </source>
</evidence>
<comment type="similarity">
    <text evidence="1 6">Belongs to the small GTPase superfamily. Arf family.</text>
</comment>
<dbReference type="EMBL" id="JNBR01000367">
    <property type="protein sequence ID" value="OQR94284.1"/>
    <property type="molecule type" value="Genomic_DNA"/>
</dbReference>
<evidence type="ECO:0000313" key="7">
    <source>
        <dbReference type="EMBL" id="OQR94284.1"/>
    </source>
</evidence>
<dbReference type="GO" id="GO:0046872">
    <property type="term" value="F:metal ion binding"/>
    <property type="evidence" value="ECO:0007669"/>
    <property type="project" value="UniProtKB-KW"/>
</dbReference>
<keyword evidence="8" id="KW-1185">Reference proteome</keyword>
<keyword evidence="2 4" id="KW-0547">Nucleotide-binding</keyword>
<dbReference type="FunFam" id="3.40.50.300:FF:000412">
    <property type="entry name" value="ADP-ribosylation factor 1"/>
    <property type="match status" value="1"/>
</dbReference>
<dbReference type="PRINTS" id="PR00328">
    <property type="entry name" value="SAR1GTPBP"/>
</dbReference>
<keyword evidence="3 4" id="KW-0342">GTP-binding</keyword>
<dbReference type="GO" id="GO:0005525">
    <property type="term" value="F:GTP binding"/>
    <property type="evidence" value="ECO:0007669"/>
    <property type="project" value="UniProtKB-KW"/>
</dbReference>
<keyword evidence="5" id="KW-0460">Magnesium</keyword>
<gene>
    <name evidence="7" type="ORF">ACHHYP_01577</name>
</gene>
<dbReference type="CDD" id="cd00878">
    <property type="entry name" value="Arf_Arl"/>
    <property type="match status" value="1"/>
</dbReference>
<dbReference type="InterPro" id="IPR024156">
    <property type="entry name" value="Small_GTPase_ARF"/>
</dbReference>